<comment type="function">
    <text evidence="7">Sigma factors are initiation factors that promote the attachment of RNA polymerase to specific initiation sites and are then released. This sigma factor is involved in regulation of expression of heat shock genes.</text>
</comment>
<dbReference type="NCBIfam" id="TIGR02392">
    <property type="entry name" value="rpoH_proteo"/>
    <property type="match status" value="1"/>
</dbReference>
<feature type="region of interest" description="Sigma-70 factor domain-2" evidence="7">
    <location>
        <begin position="53"/>
        <end position="122"/>
    </location>
</feature>
<sequence>MSTYANLPAPSPEQGLNRYLQEIRKFPMLEPEEEYMLAKRWVDHEDTEAAHKMVTSHLRLAAKIAMGYRGYGLPQAEVISEANVGLMQAVKRFDPEKGFRLATYAMWWIRASIQEYILRSWSLVKLGTTSAQKKLFFNLRKAKARIGALEDGDLRPENVQRIATDLGVTEDEVVSMNRRLSGGDASLNAMIGSEGDSATQWQDWLEDDSANTASDYEEQDELTARRELLAEAMDVLNDREKDILVQRRLQDEVVTLEELSGQYDVSRERIRQIEVRAFEKLQKRMQELAKEKGMLAAV</sequence>
<dbReference type="InterPro" id="IPR007630">
    <property type="entry name" value="RNA_pol_sigma70_r4"/>
</dbReference>
<evidence type="ECO:0000256" key="7">
    <source>
        <dbReference type="HAMAP-Rule" id="MF_00961"/>
    </source>
</evidence>
<dbReference type="PIRSF" id="PIRSF000770">
    <property type="entry name" value="RNA_pol_sigma-SigE/K"/>
    <property type="match status" value="1"/>
</dbReference>
<keyword evidence="1 7" id="KW-0963">Cytoplasm</keyword>
<dbReference type="PROSITE" id="PS00716">
    <property type="entry name" value="SIGMA70_2"/>
    <property type="match status" value="1"/>
</dbReference>
<dbReference type="Pfam" id="PF04542">
    <property type="entry name" value="Sigma70_r2"/>
    <property type="match status" value="1"/>
</dbReference>
<evidence type="ECO:0000313" key="11">
    <source>
        <dbReference type="EMBL" id="TNY30752.1"/>
    </source>
</evidence>
<dbReference type="InterPro" id="IPR000943">
    <property type="entry name" value="RNA_pol_sigma70"/>
</dbReference>
<dbReference type="RefSeq" id="WP_140197547.1">
    <property type="nucleotide sequence ID" value="NZ_CP065915.1"/>
</dbReference>
<dbReference type="PANTHER" id="PTHR30376">
    <property type="entry name" value="SIGMA FACTOR RPOH HEAT SHOCK RELATED"/>
    <property type="match status" value="1"/>
</dbReference>
<reference evidence="11 12" key="1">
    <citation type="submission" date="2019-06" db="EMBL/GenBank/DDBJ databases">
        <title>Genome of new Rhodobacteraceae sp. SM1903.</title>
        <authorList>
            <person name="Ren X."/>
        </authorList>
    </citation>
    <scope>NUCLEOTIDE SEQUENCE [LARGE SCALE GENOMIC DNA]</scope>
    <source>
        <strain evidence="11 12">SM1903</strain>
    </source>
</reference>
<evidence type="ECO:0000256" key="8">
    <source>
        <dbReference type="NCBIfam" id="TIGR02392"/>
    </source>
</evidence>
<dbReference type="Proteomes" id="UP000314011">
    <property type="component" value="Unassembled WGS sequence"/>
</dbReference>
<dbReference type="GO" id="GO:0016987">
    <property type="term" value="F:sigma factor activity"/>
    <property type="evidence" value="ECO:0007669"/>
    <property type="project" value="UniProtKB-UniRule"/>
</dbReference>
<dbReference type="Gene3D" id="1.20.120.1810">
    <property type="match status" value="1"/>
</dbReference>
<gene>
    <name evidence="7 11" type="primary">rpoH</name>
    <name evidence="11" type="ORF">FHY64_19460</name>
</gene>
<dbReference type="InterPro" id="IPR009042">
    <property type="entry name" value="RNA_pol_sigma70_r1_2"/>
</dbReference>
<dbReference type="InterPro" id="IPR014284">
    <property type="entry name" value="RNA_pol_sigma-70_dom"/>
</dbReference>
<dbReference type="NCBIfam" id="TIGR02937">
    <property type="entry name" value="sigma70-ECF"/>
    <property type="match status" value="1"/>
</dbReference>
<dbReference type="PANTHER" id="PTHR30376:SF3">
    <property type="entry name" value="RNA POLYMERASE SIGMA FACTOR RPOH"/>
    <property type="match status" value="1"/>
</dbReference>
<keyword evidence="12" id="KW-1185">Reference proteome</keyword>
<dbReference type="HAMAP" id="MF_00961">
    <property type="entry name" value="Sigma70_RpoH"/>
    <property type="match status" value="1"/>
</dbReference>
<dbReference type="GO" id="GO:0009408">
    <property type="term" value="P:response to heat"/>
    <property type="evidence" value="ECO:0007669"/>
    <property type="project" value="UniProtKB-UniRule"/>
</dbReference>
<evidence type="ECO:0000256" key="4">
    <source>
        <dbReference type="ARBA" id="ARBA00023082"/>
    </source>
</evidence>
<dbReference type="AlphaFoldDB" id="A0A5C5G9Q9"/>
<evidence type="ECO:0000256" key="3">
    <source>
        <dbReference type="ARBA" id="ARBA00023016"/>
    </source>
</evidence>
<feature type="short sequence motif" description="Interaction with polymerase core subunit RpoC" evidence="7">
    <location>
        <begin position="77"/>
        <end position="80"/>
    </location>
</feature>
<dbReference type="Gene3D" id="1.20.140.160">
    <property type="match status" value="1"/>
</dbReference>
<evidence type="ECO:0000256" key="9">
    <source>
        <dbReference type="SAM" id="Coils"/>
    </source>
</evidence>
<evidence type="ECO:0000256" key="2">
    <source>
        <dbReference type="ARBA" id="ARBA00023015"/>
    </source>
</evidence>
<keyword evidence="9" id="KW-0175">Coiled coil</keyword>
<dbReference type="InterPro" id="IPR007627">
    <property type="entry name" value="RNA_pol_sigma70_r2"/>
</dbReference>
<dbReference type="GO" id="GO:0003677">
    <property type="term" value="F:DNA binding"/>
    <property type="evidence" value="ECO:0007669"/>
    <property type="project" value="UniProtKB-UniRule"/>
</dbReference>
<dbReference type="OrthoDB" id="9809557at2"/>
<organism evidence="11 12">
    <name type="scientific">Pelagovum pacificum</name>
    <dbReference type="NCBI Taxonomy" id="2588711"/>
    <lineage>
        <taxon>Bacteria</taxon>
        <taxon>Pseudomonadati</taxon>
        <taxon>Pseudomonadota</taxon>
        <taxon>Alphaproteobacteria</taxon>
        <taxon>Rhodobacterales</taxon>
        <taxon>Paracoccaceae</taxon>
        <taxon>Pelagovum</taxon>
    </lineage>
</organism>
<evidence type="ECO:0000259" key="10">
    <source>
        <dbReference type="PROSITE" id="PS00716"/>
    </source>
</evidence>
<keyword evidence="6 7" id="KW-0804">Transcription</keyword>
<comment type="caution">
    <text evidence="11">The sequence shown here is derived from an EMBL/GenBank/DDBJ whole genome shotgun (WGS) entry which is preliminary data.</text>
</comment>
<protein>
    <recommendedName>
        <fullName evidence="7 8">RNA polymerase sigma factor RpoH</fullName>
    </recommendedName>
    <alternativeName>
        <fullName evidence="7">RNA polymerase sigma-32 factor</fullName>
    </alternativeName>
</protein>
<keyword evidence="3 7" id="KW-0346">Stress response</keyword>
<dbReference type="Pfam" id="PF00140">
    <property type="entry name" value="Sigma70_r1_2"/>
    <property type="match status" value="1"/>
</dbReference>
<dbReference type="InterPro" id="IPR012759">
    <property type="entry name" value="RNA_pol_sigma_RpoH_proteobac"/>
</dbReference>
<dbReference type="SUPFAM" id="SSF88659">
    <property type="entry name" value="Sigma3 and sigma4 domains of RNA polymerase sigma factors"/>
    <property type="match status" value="1"/>
</dbReference>
<evidence type="ECO:0000256" key="6">
    <source>
        <dbReference type="ARBA" id="ARBA00023163"/>
    </source>
</evidence>
<feature type="coiled-coil region" evidence="9">
    <location>
        <begin position="256"/>
        <end position="291"/>
    </location>
</feature>
<keyword evidence="5 7" id="KW-0238">DNA-binding</keyword>
<dbReference type="GO" id="GO:0006352">
    <property type="term" value="P:DNA-templated transcription initiation"/>
    <property type="evidence" value="ECO:0007669"/>
    <property type="project" value="UniProtKB-UniRule"/>
</dbReference>
<comment type="similarity">
    <text evidence="7">Belongs to the sigma-70 factor family. RpoH subfamily.</text>
</comment>
<evidence type="ECO:0000256" key="1">
    <source>
        <dbReference type="ARBA" id="ARBA00022490"/>
    </source>
</evidence>
<proteinExistence type="inferred from homology"/>
<accession>A0A5C5G9Q9</accession>
<keyword evidence="4 7" id="KW-0731">Sigma factor</keyword>
<dbReference type="InterPro" id="IPR013324">
    <property type="entry name" value="RNA_pol_sigma_r3/r4-like"/>
</dbReference>
<name>A0A5C5G9Q9_9RHOB</name>
<feature type="domain" description="RNA polymerase sigma-70" evidence="10">
    <location>
        <begin position="255"/>
        <end position="281"/>
    </location>
</feature>
<dbReference type="EMBL" id="VFFF01000004">
    <property type="protein sequence ID" value="TNY30752.1"/>
    <property type="molecule type" value="Genomic_DNA"/>
</dbReference>
<keyword evidence="2 7" id="KW-0805">Transcription regulation</keyword>
<dbReference type="GO" id="GO:0005737">
    <property type="term" value="C:cytoplasm"/>
    <property type="evidence" value="ECO:0007669"/>
    <property type="project" value="UniProtKB-SubCell"/>
</dbReference>
<evidence type="ECO:0000313" key="12">
    <source>
        <dbReference type="Proteomes" id="UP000314011"/>
    </source>
</evidence>
<comment type="subunit">
    <text evidence="7">Interacts with the RNA polymerase core enzyme.</text>
</comment>
<evidence type="ECO:0000256" key="5">
    <source>
        <dbReference type="ARBA" id="ARBA00023125"/>
    </source>
</evidence>
<dbReference type="CDD" id="cd06171">
    <property type="entry name" value="Sigma70_r4"/>
    <property type="match status" value="1"/>
</dbReference>
<dbReference type="InterPro" id="IPR050813">
    <property type="entry name" value="Sigma-70_Factor"/>
</dbReference>
<dbReference type="PRINTS" id="PR00046">
    <property type="entry name" value="SIGMA70FCT"/>
</dbReference>
<dbReference type="NCBIfam" id="NF005143">
    <property type="entry name" value="PRK06596.1"/>
    <property type="match status" value="1"/>
</dbReference>
<dbReference type="SUPFAM" id="SSF88946">
    <property type="entry name" value="Sigma2 domain of RNA polymerase sigma factors"/>
    <property type="match status" value="1"/>
</dbReference>
<dbReference type="Pfam" id="PF04545">
    <property type="entry name" value="Sigma70_r4"/>
    <property type="match status" value="1"/>
</dbReference>
<feature type="DNA-binding region" description="H-T-H motif" evidence="7">
    <location>
        <begin position="256"/>
        <end position="275"/>
    </location>
</feature>
<comment type="caution">
    <text evidence="7">Lacks conserved residue(s) required for the propagation of feature annotation.</text>
</comment>
<dbReference type="InterPro" id="IPR013325">
    <property type="entry name" value="RNA_pol_sigma_r2"/>
</dbReference>
<comment type="subcellular location">
    <subcellularLocation>
        <location evidence="7">Cytoplasm</location>
    </subcellularLocation>
</comment>
<dbReference type="FunFam" id="1.20.120.1810:FF:000001">
    <property type="entry name" value="RNA polymerase sigma factor RpoH"/>
    <property type="match status" value="1"/>
</dbReference>